<dbReference type="RefSeq" id="WP_120167618.1">
    <property type="nucleotide sequence ID" value="NZ_MCIB01000005.1"/>
</dbReference>
<evidence type="ECO:0000313" key="1">
    <source>
        <dbReference type="EMBL" id="RKD33483.1"/>
    </source>
</evidence>
<dbReference type="OrthoDB" id="1680906at2"/>
<accession>A0A419T7T1</accession>
<sequence length="138" mass="15693">MKEVTLKIKGTQTNSEGEENTIELVTEGKFYKKNDTYYIIYDESEISGMEGSTTTLKIEDDKVLMQRFGTSKSKLVFEKGKKHKSQYHTAYGNMDIEVITNSMDIKISDSGKGKIDLSYRINLSNLVESLNELKISIM</sequence>
<dbReference type="SUPFAM" id="SSF50814">
    <property type="entry name" value="Lipocalins"/>
    <property type="match status" value="1"/>
</dbReference>
<organism evidence="1 2">
    <name type="scientific">Thermohalobacter berrensis</name>
    <dbReference type="NCBI Taxonomy" id="99594"/>
    <lineage>
        <taxon>Bacteria</taxon>
        <taxon>Bacillati</taxon>
        <taxon>Bacillota</taxon>
        <taxon>Tissierellia</taxon>
        <taxon>Tissierellales</taxon>
        <taxon>Thermohalobacteraceae</taxon>
        <taxon>Thermohalobacter</taxon>
    </lineage>
</organism>
<dbReference type="Proteomes" id="UP000284177">
    <property type="component" value="Unassembled WGS sequence"/>
</dbReference>
<proteinExistence type="predicted"/>
<keyword evidence="2" id="KW-1185">Reference proteome</keyword>
<gene>
    <name evidence="1" type="ORF">BET03_08845</name>
</gene>
<comment type="caution">
    <text evidence="1">The sequence shown here is derived from an EMBL/GenBank/DDBJ whole genome shotgun (WGS) entry which is preliminary data.</text>
</comment>
<reference evidence="1 2" key="1">
    <citation type="submission" date="2016-08" db="EMBL/GenBank/DDBJ databases">
        <title>Novel Firmicutes and Novel Genomes.</title>
        <authorList>
            <person name="Poppleton D.I."/>
            <person name="Gribaldo S."/>
        </authorList>
    </citation>
    <scope>NUCLEOTIDE SEQUENCE [LARGE SCALE GENOMIC DNA]</scope>
    <source>
        <strain evidence="1 2">CTT3</strain>
    </source>
</reference>
<protein>
    <submittedName>
        <fullName evidence="1">Calycin</fullName>
    </submittedName>
</protein>
<evidence type="ECO:0000313" key="2">
    <source>
        <dbReference type="Proteomes" id="UP000284177"/>
    </source>
</evidence>
<dbReference type="AlphaFoldDB" id="A0A419T7T1"/>
<name>A0A419T7T1_9FIRM</name>
<dbReference type="EMBL" id="MCIB01000005">
    <property type="protein sequence ID" value="RKD33483.1"/>
    <property type="molecule type" value="Genomic_DNA"/>
</dbReference>
<dbReference type="Pfam" id="PF09148">
    <property type="entry name" value="DUF1934"/>
    <property type="match status" value="1"/>
</dbReference>
<dbReference type="InterPro" id="IPR012674">
    <property type="entry name" value="Calycin"/>
</dbReference>
<dbReference type="InterPro" id="IPR015231">
    <property type="entry name" value="DUF1934"/>
</dbReference>
<dbReference type="Gene3D" id="2.40.128.20">
    <property type="match status" value="1"/>
</dbReference>